<dbReference type="SMART" id="SM00448">
    <property type="entry name" value="REC"/>
    <property type="match status" value="1"/>
</dbReference>
<evidence type="ECO:0000256" key="1">
    <source>
        <dbReference type="ARBA" id="ARBA00023125"/>
    </source>
</evidence>
<dbReference type="SMART" id="SM00862">
    <property type="entry name" value="Trans_reg_C"/>
    <property type="match status" value="1"/>
</dbReference>
<dbReference type="InterPro" id="IPR039420">
    <property type="entry name" value="WalR-like"/>
</dbReference>
<dbReference type="PANTHER" id="PTHR48111:SF47">
    <property type="entry name" value="TRANSCRIPTIONAL REGULATORY PROTEIN RSTA"/>
    <property type="match status" value="1"/>
</dbReference>
<dbReference type="PANTHER" id="PTHR48111">
    <property type="entry name" value="REGULATOR OF RPOS"/>
    <property type="match status" value="1"/>
</dbReference>
<organism evidence="6 7">
    <name type="scientific">Cellvibrio fibrivorans</name>
    <dbReference type="NCBI Taxonomy" id="126350"/>
    <lineage>
        <taxon>Bacteria</taxon>
        <taxon>Pseudomonadati</taxon>
        <taxon>Pseudomonadota</taxon>
        <taxon>Gammaproteobacteria</taxon>
        <taxon>Cellvibrionales</taxon>
        <taxon>Cellvibrionaceae</taxon>
        <taxon>Cellvibrio</taxon>
    </lineage>
</organism>
<evidence type="ECO:0000259" key="5">
    <source>
        <dbReference type="PROSITE" id="PS51755"/>
    </source>
</evidence>
<feature type="domain" description="Response regulatory" evidence="4">
    <location>
        <begin position="8"/>
        <end position="121"/>
    </location>
</feature>
<dbReference type="SUPFAM" id="SSF52172">
    <property type="entry name" value="CheY-like"/>
    <property type="match status" value="1"/>
</dbReference>
<dbReference type="InterPro" id="IPR036388">
    <property type="entry name" value="WH-like_DNA-bd_sf"/>
</dbReference>
<keyword evidence="7" id="KW-1185">Reference proteome</keyword>
<feature type="modified residue" description="4-aspartylphosphate" evidence="2">
    <location>
        <position position="57"/>
    </location>
</feature>
<keyword evidence="1 3" id="KW-0238">DNA-binding</keyword>
<sequence>MNTEAQASILLVEDDASLAEWILQYLRGHNYQLQHIDRGDQVLASVKQQPPELIILDVMLPYKNGFDLCRELRAFYSGPILMLTACGEETDEILGLELGANDYLTKPVRPRVLLARIKALLRREAVEPVDALAQEGLLQFGQLKILRDAKSVFYRNELIPVTANEFDVLWLLASRAGQVIRREALVTQLRGIEYDGFDRSIDIRVSRLRKKLFDNTEQPFRIKTIWAKGYLFSPEAWE</sequence>
<reference evidence="6 7" key="1">
    <citation type="submission" date="2023-07" db="EMBL/GenBank/DDBJ databases">
        <title>Sorghum-associated microbial communities from plants grown in Nebraska, USA.</title>
        <authorList>
            <person name="Schachtman D."/>
        </authorList>
    </citation>
    <scope>NUCLEOTIDE SEQUENCE [LARGE SCALE GENOMIC DNA]</scope>
    <source>
        <strain evidence="6 7">BE190</strain>
    </source>
</reference>
<dbReference type="InterPro" id="IPR016032">
    <property type="entry name" value="Sig_transdc_resp-reg_C-effctor"/>
</dbReference>
<dbReference type="PROSITE" id="PS51755">
    <property type="entry name" value="OMPR_PHOB"/>
    <property type="match status" value="1"/>
</dbReference>
<dbReference type="SUPFAM" id="SSF46894">
    <property type="entry name" value="C-terminal effector domain of the bipartite response regulators"/>
    <property type="match status" value="1"/>
</dbReference>
<dbReference type="Pfam" id="PF00072">
    <property type="entry name" value="Response_reg"/>
    <property type="match status" value="1"/>
</dbReference>
<feature type="domain" description="OmpR/PhoB-type" evidence="5">
    <location>
        <begin position="135"/>
        <end position="234"/>
    </location>
</feature>
<comment type="caution">
    <text evidence="6">The sequence shown here is derived from an EMBL/GenBank/DDBJ whole genome shotgun (WGS) entry which is preliminary data.</text>
</comment>
<dbReference type="Proteomes" id="UP001253595">
    <property type="component" value="Unassembled WGS sequence"/>
</dbReference>
<dbReference type="Gene3D" id="1.10.10.10">
    <property type="entry name" value="Winged helix-like DNA-binding domain superfamily/Winged helix DNA-binding domain"/>
    <property type="match status" value="1"/>
</dbReference>
<dbReference type="EMBL" id="JAVDVX010000004">
    <property type="protein sequence ID" value="MDR7090463.1"/>
    <property type="molecule type" value="Genomic_DNA"/>
</dbReference>
<evidence type="ECO:0000259" key="4">
    <source>
        <dbReference type="PROSITE" id="PS50110"/>
    </source>
</evidence>
<dbReference type="InterPro" id="IPR011006">
    <property type="entry name" value="CheY-like_superfamily"/>
</dbReference>
<evidence type="ECO:0000256" key="2">
    <source>
        <dbReference type="PROSITE-ProRule" id="PRU00169"/>
    </source>
</evidence>
<evidence type="ECO:0000256" key="3">
    <source>
        <dbReference type="PROSITE-ProRule" id="PRU01091"/>
    </source>
</evidence>
<evidence type="ECO:0000313" key="7">
    <source>
        <dbReference type="Proteomes" id="UP001253595"/>
    </source>
</evidence>
<dbReference type="Gene3D" id="3.40.50.2300">
    <property type="match status" value="1"/>
</dbReference>
<dbReference type="InterPro" id="IPR001867">
    <property type="entry name" value="OmpR/PhoB-type_DNA-bd"/>
</dbReference>
<feature type="DNA-binding region" description="OmpR/PhoB-type" evidence="3">
    <location>
        <begin position="135"/>
        <end position="234"/>
    </location>
</feature>
<dbReference type="CDD" id="cd00383">
    <property type="entry name" value="trans_reg_C"/>
    <property type="match status" value="1"/>
</dbReference>
<dbReference type="InterPro" id="IPR001789">
    <property type="entry name" value="Sig_transdc_resp-reg_receiver"/>
</dbReference>
<gene>
    <name evidence="6" type="ORF">J2X05_002487</name>
</gene>
<dbReference type="Pfam" id="PF00486">
    <property type="entry name" value="Trans_reg_C"/>
    <property type="match status" value="1"/>
</dbReference>
<dbReference type="PROSITE" id="PS50110">
    <property type="entry name" value="RESPONSE_REGULATORY"/>
    <property type="match status" value="1"/>
</dbReference>
<protein>
    <submittedName>
        <fullName evidence="6">Two-component system OmpR family response regulator/two-component system response regulator RstA</fullName>
    </submittedName>
</protein>
<name>A0ABU1UZF1_9GAMM</name>
<proteinExistence type="predicted"/>
<evidence type="ECO:0000313" key="6">
    <source>
        <dbReference type="EMBL" id="MDR7090463.1"/>
    </source>
</evidence>
<dbReference type="RefSeq" id="WP_310072800.1">
    <property type="nucleotide sequence ID" value="NZ_JAVDVX010000004.1"/>
</dbReference>
<dbReference type="Gene3D" id="6.10.250.690">
    <property type="match status" value="1"/>
</dbReference>
<keyword evidence="2" id="KW-0597">Phosphoprotein</keyword>
<accession>A0ABU1UZF1</accession>